<organism evidence="1 2">
    <name type="scientific">Methylobacterium oryzae</name>
    <dbReference type="NCBI Taxonomy" id="334852"/>
    <lineage>
        <taxon>Bacteria</taxon>
        <taxon>Pseudomonadati</taxon>
        <taxon>Pseudomonadota</taxon>
        <taxon>Alphaproteobacteria</taxon>
        <taxon>Hyphomicrobiales</taxon>
        <taxon>Methylobacteriaceae</taxon>
        <taxon>Methylobacterium</taxon>
    </lineage>
</organism>
<gene>
    <name evidence="1" type="ORF">MOTC310_24175</name>
</gene>
<dbReference type="RefSeq" id="WP_331303614.1">
    <property type="nucleotide sequence ID" value="NZ_MLCA01000014.1"/>
</dbReference>
<keyword evidence="2" id="KW-1185">Reference proteome</keyword>
<evidence type="ECO:0000313" key="1">
    <source>
        <dbReference type="EMBL" id="MEE7493383.1"/>
    </source>
</evidence>
<sequence length="93" mass="10406">MPQRLVQQPPAFQRVMTQLALRHDHDQPDLAPRHAGMRMVSRGFSASAGISRPGSIRKRPKPIMSAFIRRSPTVAFGLSRHTRRSLRISVPAA</sequence>
<dbReference type="EMBL" id="MLCA01000014">
    <property type="protein sequence ID" value="MEE7493383.1"/>
    <property type="molecule type" value="Genomic_DNA"/>
</dbReference>
<evidence type="ECO:0000313" key="2">
    <source>
        <dbReference type="Proteomes" id="UP001355206"/>
    </source>
</evidence>
<dbReference type="Proteomes" id="UP001355206">
    <property type="component" value="Unassembled WGS sequence"/>
</dbReference>
<name>A0ABU7TUY2_9HYPH</name>
<proteinExistence type="predicted"/>
<protein>
    <submittedName>
        <fullName evidence="1">Uncharacterized protein</fullName>
    </submittedName>
</protein>
<comment type="caution">
    <text evidence="1">The sequence shown here is derived from an EMBL/GenBank/DDBJ whole genome shotgun (WGS) entry which is preliminary data.</text>
</comment>
<accession>A0ABU7TUY2</accession>
<reference evidence="1 2" key="1">
    <citation type="journal article" date="2012" name="Genet. Mol. Biol.">
        <title>Analysis of 16S rRNA and mxaF genes revealing insights into Methylobacterium niche-specific plant association.</title>
        <authorList>
            <person name="Dourado M.N."/>
            <person name="Andreote F.D."/>
            <person name="Dini-Andreote F."/>
            <person name="Conti R."/>
            <person name="Araujo J.M."/>
            <person name="Araujo W.L."/>
        </authorList>
    </citation>
    <scope>NUCLEOTIDE SEQUENCE [LARGE SCALE GENOMIC DNA]</scope>
    <source>
        <strain evidence="1 2">TC3-10</strain>
    </source>
</reference>